<feature type="disulfide bond" evidence="20">
    <location>
        <begin position="334"/>
        <end position="352"/>
    </location>
</feature>
<dbReference type="GO" id="GO:0006508">
    <property type="term" value="P:proteolysis"/>
    <property type="evidence" value="ECO:0007669"/>
    <property type="project" value="UniProtKB-KW"/>
</dbReference>
<keyword evidence="2 21" id="KW-0121">Carboxypeptidase</keyword>
<reference evidence="23 24" key="1">
    <citation type="journal article" date="2013" name="Nature">
        <title>Insights into bilaterian evolution from three spiralian genomes.</title>
        <authorList>
            <person name="Simakov O."/>
            <person name="Marletaz F."/>
            <person name="Cho S.J."/>
            <person name="Edsinger-Gonzales E."/>
            <person name="Havlak P."/>
            <person name="Hellsten U."/>
            <person name="Kuo D.H."/>
            <person name="Larsson T."/>
            <person name="Lv J."/>
            <person name="Arendt D."/>
            <person name="Savage R."/>
            <person name="Osoegawa K."/>
            <person name="de Jong P."/>
            <person name="Grimwood J."/>
            <person name="Chapman J.A."/>
            <person name="Shapiro H."/>
            <person name="Aerts A."/>
            <person name="Otillar R.P."/>
            <person name="Terry A.Y."/>
            <person name="Boore J.L."/>
            <person name="Grigoriev I.V."/>
            <person name="Lindberg D.R."/>
            <person name="Seaver E.C."/>
            <person name="Weisblat D.A."/>
            <person name="Putnam N.H."/>
            <person name="Rokhsar D.S."/>
        </authorList>
    </citation>
    <scope>NUCLEOTIDE SEQUENCE [LARGE SCALE GENOMIC DNA]</scope>
</reference>
<feature type="binding site" evidence="19">
    <location>
        <position position="988"/>
    </location>
    <ligand>
        <name>Zn(2+)</name>
        <dbReference type="ChEBI" id="CHEBI:29105"/>
        <label>2</label>
        <note>catalytic</note>
    </ligand>
</feature>
<dbReference type="GO" id="GO:0008241">
    <property type="term" value="F:peptidyl-dipeptidase activity"/>
    <property type="evidence" value="ECO:0007669"/>
    <property type="project" value="UniProtKB-EC"/>
</dbReference>
<feature type="active site" description="Proton acceptor 1" evidence="13">
    <location>
        <position position="961"/>
    </location>
</feature>
<evidence type="ECO:0000256" key="15">
    <source>
        <dbReference type="PIRSR" id="PIRSR601548-11"/>
    </source>
</evidence>
<name>V4AKT8_LOTGI</name>
<keyword evidence="4 17" id="KW-0479">Metal-binding</keyword>
<keyword evidence="8 21" id="KW-0482">Metalloprotease</keyword>
<comment type="catalytic activity">
    <reaction evidence="11">
        <text>Release of a C-terminal dipeptide, oligopeptide-|-Xaa-Yaa, when Xaa is not Pro, and Yaa is neither Asp nor Glu. Thus, conversion of angiotensin I to angiotensin II, with increase in vasoconstrictor activity, but no action on angiotensin II.</text>
        <dbReference type="EC" id="3.4.15.1"/>
    </reaction>
</comment>
<feature type="binding site" evidence="17">
    <location>
        <position position="964"/>
    </location>
    <ligand>
        <name>Zn(2+)</name>
        <dbReference type="ChEBI" id="CHEBI:29105"/>
        <label>1</label>
        <note>catalytic</note>
    </ligand>
</feature>
<feature type="binding site" evidence="16">
    <location>
        <position position="801"/>
    </location>
    <ligand>
        <name>chloride</name>
        <dbReference type="ChEBI" id="CHEBI:17996"/>
        <label>1</label>
    </ligand>
</feature>
<feature type="active site" description="Proton donor 1" evidence="13">
    <location>
        <position position="1090"/>
    </location>
</feature>
<evidence type="ECO:0000256" key="18">
    <source>
        <dbReference type="PIRSR" id="PIRSR601548-4"/>
    </source>
</evidence>
<organism evidence="23 24">
    <name type="scientific">Lottia gigantea</name>
    <name type="common">Giant owl limpet</name>
    <dbReference type="NCBI Taxonomy" id="225164"/>
    <lineage>
        <taxon>Eukaryota</taxon>
        <taxon>Metazoa</taxon>
        <taxon>Spiralia</taxon>
        <taxon>Lophotrochozoa</taxon>
        <taxon>Mollusca</taxon>
        <taxon>Gastropoda</taxon>
        <taxon>Patellogastropoda</taxon>
        <taxon>Lottioidea</taxon>
        <taxon>Lottiidae</taxon>
        <taxon>Lottia</taxon>
    </lineage>
</organism>
<keyword evidence="10 14" id="KW-0325">Glycoprotein</keyword>
<evidence type="ECO:0000256" key="21">
    <source>
        <dbReference type="RuleBase" id="RU361144"/>
    </source>
</evidence>
<evidence type="ECO:0000256" key="22">
    <source>
        <dbReference type="SAM" id="SignalP"/>
    </source>
</evidence>
<feature type="disulfide bond" evidence="18">
    <location>
        <begin position="1115"/>
        <end position="1127"/>
    </location>
</feature>
<dbReference type="GO" id="GO:0046872">
    <property type="term" value="F:metal ion binding"/>
    <property type="evidence" value="ECO:0007669"/>
    <property type="project" value="UniProtKB-KW"/>
</dbReference>
<evidence type="ECO:0000256" key="12">
    <source>
        <dbReference type="ARBA" id="ARBA00039858"/>
    </source>
</evidence>
<feature type="binding site" evidence="17">
    <location>
        <position position="988"/>
    </location>
    <ligand>
        <name>Zn(2+)</name>
        <dbReference type="ChEBI" id="CHEBI:29105"/>
        <label>1</label>
        <note>catalytic</note>
    </ligand>
</feature>
<evidence type="ECO:0000256" key="7">
    <source>
        <dbReference type="ARBA" id="ARBA00022833"/>
    </source>
</evidence>
<evidence type="ECO:0000256" key="6">
    <source>
        <dbReference type="ARBA" id="ARBA00022801"/>
    </source>
</evidence>
<feature type="glycosylation site" description="N-linked (GlcNAc...) (complex) asparagine" evidence="14">
    <location>
        <position position="660"/>
    </location>
</feature>
<evidence type="ECO:0000256" key="3">
    <source>
        <dbReference type="ARBA" id="ARBA00022670"/>
    </source>
</evidence>
<evidence type="ECO:0000256" key="14">
    <source>
        <dbReference type="PIRSR" id="PIRSR601548-10"/>
    </source>
</evidence>
<sequence length="1247" mass="143807">MRWFHVLAFVAVIGTTKTQGSEQADAKKWLKEYNIVFGKILNNQVRAEYTYNTDITDEHQKEQVTANVEMAAFLKEASQNASSFNWKKFKDADIKRQMKKISDIGPSALKEHKKVEELNKALSDMQSIYSKATVFLQNKTMNLEPGLTELFASSRDYDLLTEGWKLWRDASGAKMKTLYQRMVELSNEGSKENGYHDTGAFWRTDYEDDNFQDTVEELLVQLKPIYTELHTYIRKKLKDLYGADKFPKTGQIPAHILGNMWAQTWNNIYSLVIPYPNKPSVDVTDALKEQNFTATRMFRTAEHFFKSIGLDAMPATFWNGSMIERPSDGRDVVCYAAAWDMGDGKDFRIKMCTDITMEDLITIHHEMGHVEYFLQYKDQPSVFRDGANPGFHEAIGDTIALSVSTPKHLRKIGLLPAGENDYEADINYLMKIALEKIAFLPFGYLIDQWRWSVFSGETTPDNYNRKWWDLRCKYQGISPPVKRTEEDFDPGAKYHVAANVPYIRYFISFVIQFQFHQSLCREANQTGPLHTCDIYNSLQAGTKLKNMLKLGSSVQWQDAMELITGQRKMEVGPLLEYFKPLMEWLEKKNGGDGESWTDNCPDPSSGGISDLEQADKFLDMYNERDSEIWFQSSELSWAYNTNLTDYNAQRKTEYSLKTANFAKEVAANASMFDWENFHNETRKRQFSFVAQLGTSAMKDVAKLKRVSTIRSLEVENEMESVYSKGKVCLSGHTECMSLEPGLTRLLRSSSNYSELTEVWEGWRDATGPKIRPLYQQFVELSNEGYRAAGYNDTSEAWISNYETENFKEDLQELLEQLKPLYQQLHTYVRGKLIEKYGKEHFPSSGHIPAHLMGNMWAQTWSNIFPLLEPYPGKGDVDVTPEMLNQNYTVERMFRTAEEFFLSLGLKKMPNSFWNKSMLQKPTDGRDVVCHASAWDFGNTKDFRIKMCTDITMEDLITIHHEMGHIQYYLQYKDQPTVFRGGANPGFHEAVGDVLAISVATPRHLNKIGLLPNLKEDNETDLNFLMSLALDKIAFLPFGYLIDQWRWSVFRGQTPPDEYNRQWWDLRCKYQGISPPTKRTEDDFDPGAKYHVPANTPYIRYFVSFVIQFQFHKALCQAANHTGPLYKCDIYQSKEAGQKLANMLSLGTSKPWPEAMEAITGQRKMDVRPLVEFFTPLLDWLEKQNSGKKFGWSDECPTGTDGKIRDLDAARKWLKQYDNMATDVRFKSVEAEYTYSTNITKYNSGLKV</sequence>
<evidence type="ECO:0000256" key="2">
    <source>
        <dbReference type="ARBA" id="ARBA00022645"/>
    </source>
</evidence>
<gene>
    <name evidence="23" type="ORF">LOTGIDRAFT_215685</name>
</gene>
<feature type="disulfide bond" evidence="18 20">
    <location>
        <begin position="929"/>
        <end position="947"/>
    </location>
</feature>
<accession>V4AKT8</accession>
<feature type="chain" id="PRO_5004717287" description="Angiotensin-converting enzyme" evidence="22">
    <location>
        <begin position="21"/>
        <end position="1247"/>
    </location>
</feature>
<dbReference type="GO" id="GO:0004180">
    <property type="term" value="F:carboxypeptidase activity"/>
    <property type="evidence" value="ECO:0007669"/>
    <property type="project" value="UniProtKB-KW"/>
</dbReference>
<dbReference type="Pfam" id="PF01401">
    <property type="entry name" value="Peptidase_M2"/>
    <property type="match status" value="2"/>
</dbReference>
<dbReference type="Proteomes" id="UP000030746">
    <property type="component" value="Unassembled WGS sequence"/>
</dbReference>
<dbReference type="EMBL" id="KB201847">
    <property type="protein sequence ID" value="ESO94196.1"/>
    <property type="molecule type" value="Genomic_DNA"/>
</dbReference>
<dbReference type="HOGENOM" id="CLU_006219_0_0_1"/>
<feature type="glycosylation site" description="N-linked (GlcNAc...) asparagine" evidence="14">
    <location>
        <position position="642"/>
    </location>
</feature>
<feature type="disulfide bond" evidence="18">
    <location>
        <begin position="728"/>
        <end position="735"/>
    </location>
</feature>
<evidence type="ECO:0000256" key="4">
    <source>
        <dbReference type="ARBA" id="ARBA00022723"/>
    </source>
</evidence>
<evidence type="ECO:0000256" key="13">
    <source>
        <dbReference type="PIRSR" id="PIRSR601548-1"/>
    </source>
</evidence>
<keyword evidence="6 21" id="KW-0378">Hydrolase</keyword>
<feature type="binding site" evidence="19">
    <location>
        <position position="964"/>
    </location>
    <ligand>
        <name>Zn(2+)</name>
        <dbReference type="ChEBI" id="CHEBI:29105"/>
        <label>2</label>
        <note>catalytic</note>
    </ligand>
</feature>
<dbReference type="PANTHER" id="PTHR10514">
    <property type="entry name" value="ANGIOTENSIN-CONVERTING ENZYME"/>
    <property type="match status" value="1"/>
</dbReference>
<evidence type="ECO:0000256" key="19">
    <source>
        <dbReference type="PIRSR" id="PIRSR601548-8"/>
    </source>
</evidence>
<feature type="active site" description="Proton acceptor 2" evidence="15">
    <location>
        <position position="961"/>
    </location>
</feature>
<dbReference type="GeneID" id="20246586"/>
<dbReference type="SUPFAM" id="SSF55486">
    <property type="entry name" value="Metalloproteases ('zincins'), catalytic domain"/>
    <property type="match status" value="2"/>
</dbReference>
<dbReference type="EC" id="3.4.-.-" evidence="21"/>
<comment type="caution">
    <text evidence="20">Lacks conserved residue(s) required for the propagation of feature annotation.</text>
</comment>
<dbReference type="PANTHER" id="PTHR10514:SF27">
    <property type="entry name" value="ANGIOTENSIN-CONVERTING ENZYME"/>
    <property type="match status" value="1"/>
</dbReference>
<feature type="active site" description="Proton donor 1" evidence="15">
    <location>
        <position position="495"/>
    </location>
</feature>
<dbReference type="AlphaFoldDB" id="V4AKT8"/>
<feature type="signal peptide" evidence="22">
    <location>
        <begin position="1"/>
        <end position="20"/>
    </location>
</feature>
<evidence type="ECO:0000256" key="20">
    <source>
        <dbReference type="PROSITE-ProRule" id="PRU01355"/>
    </source>
</evidence>
<feature type="active site" description="Proton donor 2" evidence="15">
    <location>
        <position position="1090"/>
    </location>
</feature>
<feature type="binding site" evidence="16">
    <location>
        <position position="1099"/>
    </location>
    <ligand>
        <name>chloride</name>
        <dbReference type="ChEBI" id="CHEBI:17996"/>
        <label>1</label>
    </ligand>
</feature>
<keyword evidence="24" id="KW-1185">Reference proteome</keyword>
<keyword evidence="5 22" id="KW-0732">Signal</keyword>
<dbReference type="PROSITE" id="PS52011">
    <property type="entry name" value="PEPTIDASE_M2"/>
    <property type="match status" value="2"/>
</dbReference>
<evidence type="ECO:0000256" key="17">
    <source>
        <dbReference type="PIRSR" id="PIRSR601548-3"/>
    </source>
</evidence>
<dbReference type="GO" id="GO:0005886">
    <property type="term" value="C:plasma membrane"/>
    <property type="evidence" value="ECO:0007669"/>
    <property type="project" value="TreeGrafter"/>
</dbReference>
<evidence type="ECO:0000256" key="11">
    <source>
        <dbReference type="ARBA" id="ARBA00036868"/>
    </source>
</evidence>
<feature type="glycosylation site" description="N-linked (GlcNAc...) (complex) asparagine" evidence="14">
    <location>
        <position position="679"/>
    </location>
</feature>
<dbReference type="MEROPS" id="M02.004"/>
<keyword evidence="9 18" id="KW-1015">Disulfide bond</keyword>
<feature type="glycosylation site" description="N-linked (GlcNAc...) asparagine; partial" evidence="14">
    <location>
        <position position="914"/>
    </location>
</feature>
<dbReference type="KEGG" id="lgi:LOTGIDRAFT_215685"/>
<dbReference type="FunFam" id="1.10.1370.30:FF:000004">
    <property type="entry name" value="Angiotensin-converting enzyme"/>
    <property type="match status" value="2"/>
</dbReference>
<feature type="binding site" evidence="17">
    <location>
        <position position="960"/>
    </location>
    <ligand>
        <name>Zn(2+)</name>
        <dbReference type="ChEBI" id="CHEBI:29105"/>
        <label>1</label>
        <note>catalytic</note>
    </ligand>
</feature>
<evidence type="ECO:0000256" key="8">
    <source>
        <dbReference type="ARBA" id="ARBA00023049"/>
    </source>
</evidence>
<keyword evidence="3 21" id="KW-0645">Protease</keyword>
<dbReference type="GO" id="GO:0008237">
    <property type="term" value="F:metallopeptidase activity"/>
    <property type="evidence" value="ECO:0007669"/>
    <property type="project" value="UniProtKB-KW"/>
</dbReference>
<keyword evidence="7 17" id="KW-0862">Zinc</keyword>
<dbReference type="CTD" id="20246586"/>
<dbReference type="OMA" id="CTNINMI"/>
<dbReference type="CDD" id="cd06461">
    <property type="entry name" value="M2_ACE"/>
    <property type="match status" value="2"/>
</dbReference>
<feature type="active site" description="Proton acceptor 1" evidence="15">
    <location>
        <position position="366"/>
    </location>
</feature>
<dbReference type="RefSeq" id="XP_009055043.1">
    <property type="nucleotide sequence ID" value="XM_009056795.1"/>
</dbReference>
<dbReference type="Gene3D" id="1.10.1370.30">
    <property type="match status" value="4"/>
</dbReference>
<dbReference type="OrthoDB" id="10029630at2759"/>
<evidence type="ECO:0000256" key="9">
    <source>
        <dbReference type="ARBA" id="ARBA00023157"/>
    </source>
</evidence>
<comment type="cofactor">
    <cofactor evidence="21">
        <name>Zn(2+)</name>
        <dbReference type="ChEBI" id="CHEBI:29105"/>
    </cofactor>
    <text evidence="21">Binds 2 Zn(2+) ions per subunit.</text>
</comment>
<protein>
    <recommendedName>
        <fullName evidence="12 21">Angiotensin-converting enzyme</fullName>
        <ecNumber evidence="21">3.4.-.-</ecNumber>
    </recommendedName>
</protein>
<evidence type="ECO:0000256" key="16">
    <source>
        <dbReference type="PIRSR" id="PIRSR601548-2"/>
    </source>
</evidence>
<dbReference type="PRINTS" id="PR00791">
    <property type="entry name" value="PEPDIPTASEA"/>
</dbReference>
<evidence type="ECO:0000313" key="24">
    <source>
        <dbReference type="Proteomes" id="UP000030746"/>
    </source>
</evidence>
<dbReference type="InterPro" id="IPR001548">
    <property type="entry name" value="Peptidase_M2"/>
</dbReference>
<evidence type="ECO:0000313" key="23">
    <source>
        <dbReference type="EMBL" id="ESO94196.1"/>
    </source>
</evidence>
<proteinExistence type="inferred from homology"/>
<feature type="binding site" evidence="19">
    <location>
        <position position="960"/>
    </location>
    <ligand>
        <name>Zn(2+)</name>
        <dbReference type="ChEBI" id="CHEBI:29105"/>
        <label>2</label>
        <note>catalytic</note>
    </ligand>
</feature>
<evidence type="ECO:0000256" key="10">
    <source>
        <dbReference type="ARBA" id="ARBA00023180"/>
    </source>
</evidence>
<evidence type="ECO:0000256" key="1">
    <source>
        <dbReference type="ARBA" id="ARBA00008139"/>
    </source>
</evidence>
<evidence type="ECO:0000256" key="5">
    <source>
        <dbReference type="ARBA" id="ARBA00022729"/>
    </source>
</evidence>
<comment type="similarity">
    <text evidence="1 20 21">Belongs to the peptidase M2 family.</text>
</comment>